<dbReference type="AlphaFoldDB" id="C5L4C6"/>
<evidence type="ECO:0000313" key="2">
    <source>
        <dbReference type="EMBL" id="EER08364.1"/>
    </source>
</evidence>
<dbReference type="InParanoid" id="C5L4C6"/>
<gene>
    <name evidence="2" type="ORF">Pmar_PMAR000403</name>
</gene>
<dbReference type="RefSeq" id="XP_002776548.1">
    <property type="nucleotide sequence ID" value="XM_002776502.1"/>
</dbReference>
<protein>
    <submittedName>
        <fullName evidence="2">Uncharacterized protein</fullName>
    </submittedName>
</protein>
<accession>C5L4C6</accession>
<sequence length="269" mass="30562">MPTKNPGPSRTTTSSSSCKLHSYCRLRFWLTFALVPILSILFYGIAAFYVSSRPLNAEGVKNAVDQARQVCRLDGTKPTCREDKRYELEMNRVYPSEYGLASLQQHKARNVFNECPRGHYLVPVSESDAGRGFFRQSLYVDPEDDCRLWELEPVSSWEAVRTSLFHDPYELLKMTSLNPDCSSAEIEVNADAMLDSGVIQVNNQSRLGSFNYMDPWISPIQHFTYDVLPCALYAISKEPETVPRRTCVSSVYRQQQEGGELTMQEILSS</sequence>
<keyword evidence="1" id="KW-0812">Transmembrane</keyword>
<dbReference type="EMBL" id="GG679081">
    <property type="protein sequence ID" value="EER08364.1"/>
    <property type="molecule type" value="Genomic_DNA"/>
</dbReference>
<evidence type="ECO:0000256" key="1">
    <source>
        <dbReference type="SAM" id="Phobius"/>
    </source>
</evidence>
<name>C5L4C6_PERM5</name>
<keyword evidence="1" id="KW-1133">Transmembrane helix</keyword>
<dbReference type="OrthoDB" id="440024at2759"/>
<dbReference type="GeneID" id="9041228"/>
<keyword evidence="1" id="KW-0472">Membrane</keyword>
<reference evidence="2 3" key="1">
    <citation type="submission" date="2008-07" db="EMBL/GenBank/DDBJ databases">
        <authorList>
            <person name="El-Sayed N."/>
            <person name="Caler E."/>
            <person name="Inman J."/>
            <person name="Amedeo P."/>
            <person name="Hass B."/>
            <person name="Wortman J."/>
        </authorList>
    </citation>
    <scope>NUCLEOTIDE SEQUENCE [LARGE SCALE GENOMIC DNA]</scope>
    <source>
        <strain evidence="3">ATCC 50983 / TXsc</strain>
    </source>
</reference>
<proteinExistence type="predicted"/>
<organism evidence="3">
    <name type="scientific">Perkinsus marinus (strain ATCC 50983 / TXsc)</name>
    <dbReference type="NCBI Taxonomy" id="423536"/>
    <lineage>
        <taxon>Eukaryota</taxon>
        <taxon>Sar</taxon>
        <taxon>Alveolata</taxon>
        <taxon>Perkinsozoa</taxon>
        <taxon>Perkinsea</taxon>
        <taxon>Perkinsida</taxon>
        <taxon>Perkinsidae</taxon>
        <taxon>Perkinsus</taxon>
    </lineage>
</organism>
<evidence type="ECO:0000313" key="3">
    <source>
        <dbReference type="Proteomes" id="UP000007800"/>
    </source>
</evidence>
<dbReference type="Proteomes" id="UP000007800">
    <property type="component" value="Unassembled WGS sequence"/>
</dbReference>
<keyword evidence="3" id="KW-1185">Reference proteome</keyword>
<feature type="transmembrane region" description="Helical" evidence="1">
    <location>
        <begin position="28"/>
        <end position="50"/>
    </location>
</feature>